<evidence type="ECO:0000256" key="5">
    <source>
        <dbReference type="ARBA" id="ARBA00007434"/>
    </source>
</evidence>
<dbReference type="EC" id="2.3.2.27" evidence="6"/>
<evidence type="ECO:0000313" key="14">
    <source>
        <dbReference type="Proteomes" id="UP001295794"/>
    </source>
</evidence>
<dbReference type="GO" id="GO:0036503">
    <property type="term" value="P:ERAD pathway"/>
    <property type="evidence" value="ECO:0007669"/>
    <property type="project" value="InterPro"/>
</dbReference>
<comment type="catalytic activity">
    <reaction evidence="1">
        <text>S-ubiquitinyl-[E2 ubiquitin-conjugating enzyme]-L-cysteine + [acceptor protein]-L-lysine = [E2 ubiquitin-conjugating enzyme]-L-cysteine + N(6)-ubiquitinyl-[acceptor protein]-L-lysine.</text>
        <dbReference type="EC" id="2.3.2.27"/>
    </reaction>
</comment>
<dbReference type="PANTHER" id="PTHR13931:SF2">
    <property type="entry name" value="UBIQUITIN CONJUGATION FACTOR E4 B"/>
    <property type="match status" value="1"/>
</dbReference>
<evidence type="ECO:0000256" key="6">
    <source>
        <dbReference type="ARBA" id="ARBA00012483"/>
    </source>
</evidence>
<keyword evidence="14" id="KW-1185">Reference proteome</keyword>
<evidence type="ECO:0000256" key="7">
    <source>
        <dbReference type="ARBA" id="ARBA00022490"/>
    </source>
</evidence>
<feature type="region of interest" description="Disordered" evidence="11">
    <location>
        <begin position="1"/>
        <end position="99"/>
    </location>
</feature>
<feature type="compositionally biased region" description="Low complexity" evidence="11">
    <location>
        <begin position="38"/>
        <end position="50"/>
    </location>
</feature>
<dbReference type="GO" id="GO:0000151">
    <property type="term" value="C:ubiquitin ligase complex"/>
    <property type="evidence" value="ECO:0007669"/>
    <property type="project" value="InterPro"/>
</dbReference>
<dbReference type="PROSITE" id="PS51698">
    <property type="entry name" value="U_BOX"/>
    <property type="match status" value="1"/>
</dbReference>
<evidence type="ECO:0000256" key="8">
    <source>
        <dbReference type="ARBA" id="ARBA00022679"/>
    </source>
</evidence>
<evidence type="ECO:0000256" key="3">
    <source>
        <dbReference type="ARBA" id="ARBA00004496"/>
    </source>
</evidence>
<dbReference type="PANTHER" id="PTHR13931">
    <property type="entry name" value="UBIQUITINATION FACTOR E4"/>
    <property type="match status" value="1"/>
</dbReference>
<dbReference type="GO" id="GO:0034450">
    <property type="term" value="F:ubiquitin-ubiquitin ligase activity"/>
    <property type="evidence" value="ECO:0007669"/>
    <property type="project" value="InterPro"/>
</dbReference>
<organism evidence="13 14">
    <name type="scientific">Mycena citricolor</name>
    <dbReference type="NCBI Taxonomy" id="2018698"/>
    <lineage>
        <taxon>Eukaryota</taxon>
        <taxon>Fungi</taxon>
        <taxon>Dikarya</taxon>
        <taxon>Basidiomycota</taxon>
        <taxon>Agaricomycotina</taxon>
        <taxon>Agaricomycetes</taxon>
        <taxon>Agaricomycetidae</taxon>
        <taxon>Agaricales</taxon>
        <taxon>Marasmiineae</taxon>
        <taxon>Mycenaceae</taxon>
        <taxon>Mycena</taxon>
    </lineage>
</organism>
<dbReference type="GO" id="GO:0006511">
    <property type="term" value="P:ubiquitin-dependent protein catabolic process"/>
    <property type="evidence" value="ECO:0007669"/>
    <property type="project" value="InterPro"/>
</dbReference>
<comment type="subcellular location">
    <subcellularLocation>
        <location evidence="3">Cytoplasm</location>
    </subcellularLocation>
    <subcellularLocation>
        <location evidence="2">Nucleus</location>
    </subcellularLocation>
</comment>
<keyword evidence="9" id="KW-0833">Ubl conjugation pathway</keyword>
<dbReference type="Gene3D" id="3.30.40.10">
    <property type="entry name" value="Zinc/RING finger domain, C3HC4 (zinc finger)"/>
    <property type="match status" value="1"/>
</dbReference>
<evidence type="ECO:0000259" key="12">
    <source>
        <dbReference type="PROSITE" id="PS51698"/>
    </source>
</evidence>
<feature type="domain" description="U-box" evidence="12">
    <location>
        <begin position="1048"/>
        <end position="1122"/>
    </location>
</feature>
<accession>A0AAD2JZA7</accession>
<evidence type="ECO:0000256" key="4">
    <source>
        <dbReference type="ARBA" id="ARBA00004906"/>
    </source>
</evidence>
<evidence type="ECO:0000256" key="10">
    <source>
        <dbReference type="ARBA" id="ARBA00023242"/>
    </source>
</evidence>
<dbReference type="GO" id="GO:0000209">
    <property type="term" value="P:protein polyubiquitination"/>
    <property type="evidence" value="ECO:0007669"/>
    <property type="project" value="TreeGrafter"/>
</dbReference>
<keyword evidence="8" id="KW-0808">Transferase</keyword>
<gene>
    <name evidence="13" type="ORF">MYCIT1_LOCUS14479</name>
</gene>
<dbReference type="Pfam" id="PF04564">
    <property type="entry name" value="U-box"/>
    <property type="match status" value="1"/>
</dbReference>
<dbReference type="Pfam" id="PF10408">
    <property type="entry name" value="Ufd2P_core"/>
    <property type="match status" value="1"/>
</dbReference>
<dbReference type="GO" id="GO:0005634">
    <property type="term" value="C:nucleus"/>
    <property type="evidence" value="ECO:0007669"/>
    <property type="project" value="UniProtKB-SubCell"/>
</dbReference>
<reference evidence="13" key="1">
    <citation type="submission" date="2023-11" db="EMBL/GenBank/DDBJ databases">
        <authorList>
            <person name="De Vega J J."/>
            <person name="De Vega J J."/>
        </authorList>
    </citation>
    <scope>NUCLEOTIDE SEQUENCE</scope>
</reference>
<evidence type="ECO:0000256" key="9">
    <source>
        <dbReference type="ARBA" id="ARBA00022786"/>
    </source>
</evidence>
<dbReference type="EMBL" id="CAVNYO010000161">
    <property type="protein sequence ID" value="CAK5270237.1"/>
    <property type="molecule type" value="Genomic_DNA"/>
</dbReference>
<evidence type="ECO:0000256" key="2">
    <source>
        <dbReference type="ARBA" id="ARBA00004123"/>
    </source>
</evidence>
<feature type="compositionally biased region" description="Polar residues" evidence="11">
    <location>
        <begin position="1"/>
        <end position="10"/>
    </location>
</feature>
<dbReference type="SUPFAM" id="SSF57850">
    <property type="entry name" value="RING/U-box"/>
    <property type="match status" value="1"/>
</dbReference>
<dbReference type="CDD" id="cd16657">
    <property type="entry name" value="RING-Ubox_UBE4A"/>
    <property type="match status" value="1"/>
</dbReference>
<dbReference type="InterPro" id="IPR045132">
    <property type="entry name" value="UBE4"/>
</dbReference>
<sequence length="1131" mass="126372">MSDPSTSTPQEDADRIRLKRLAKLQGAPAASPSPTPGPSSGFSPSGSSTPINPPPAPVQLKSASSSKPQTPVAPSPAPKRVVSPPAALASPPPTKKKAPQIVPLNVDAWERDTIGQVLGVTLDRKAADESGYSVVWLKSLTTELEAEGVSLALNGDIIDRLLIARLELDPSSMSDDLDYLPVLASLPAQQTTFEYLVGCWKRLNTARSTLMKKVWMAHPPVDVQNALTRLEKLRELVISYTGLTLQEPQMFPQPSGKALGSPELVSALLSISALSTPLFGSSSSSQNTLTPGDIEAFLQDLARRFEPDDEIDGVLGPVVEQLLFHESLFRPEGLGGGDSGWRGVVGGLEALVSIKSIAVMITRLESFNPATATAPTLERVSLMGPLCRLGVFVREWPGIGQTYFSDPEKRSRDDIESSQASLRGTLKSLQTSLFQMFNTFVRASPTSREAVLSYFSRIISLNHRRAGMQVEPDTVSSDSFMVNIQSVLLRFAEPFIDSTYSKMDRIDPFYYARSDRIDLKEETRIKATSEEANAWAEEHKDPSGAAQNFISDIFYLTVAMSHYGILHTISTYRDLNRPYDDMQRHLDMLSADNSGMGNPLRQAQLDNAINTVKAEMTKVRVLQITYETQLLEPELVFRSIGFTNFLSTWLIRQADPRKKHPSPTVQIPLPQEVPMDFRVLPEYIVEDIVEYLYFVTQSVIASDSRDAATSNRRDRSSPDKFELSGKTELLVFALTFLNSTWYIKNPFLKSKINDVLFFGVWNFNGRDRHGILGNMLNTNQLALKHLMPALTHFYIEVEQTGASSQFYDKFNARRNIAHILKVVWDNPAHRQALNDEAASNVDKFVKFVNLMINDVTYLMDESLGELSQIHTIQQEMRDQATWNAQPQQQRRERENTLRTLERHAGGYISLGRSTVELLKVFTSETKAPFMMPEIVDRLAAMLDYNLHALVGPKYQDLQVQDPQKLRFNPKALLSDILQVFLNLSDQDAFVKAVANDGRSYSAELFERAATTALRRTLKTEQEVAQLRAFVAKVEVCRLNMEAEEDLGEVPDEFLDPLMFTVMRDPVILPSSRAVIDRSTIKSHLLSDSKDPFNRVALSIEDVIPDAVLKARIDKFLVERRAKLAQERMDTS</sequence>
<evidence type="ECO:0000313" key="13">
    <source>
        <dbReference type="EMBL" id="CAK5270237.1"/>
    </source>
</evidence>
<keyword evidence="10" id="KW-0539">Nucleus</keyword>
<dbReference type="Proteomes" id="UP001295794">
    <property type="component" value="Unassembled WGS sequence"/>
</dbReference>
<comment type="pathway">
    <text evidence="4">Protein modification; protein ubiquitination.</text>
</comment>
<dbReference type="InterPro" id="IPR019474">
    <property type="entry name" value="Ub_conjug_fac_E4_core"/>
</dbReference>
<evidence type="ECO:0000256" key="11">
    <source>
        <dbReference type="SAM" id="MobiDB-lite"/>
    </source>
</evidence>
<protein>
    <recommendedName>
        <fullName evidence="6">RING-type E3 ubiquitin transferase</fullName>
        <ecNumber evidence="6">2.3.2.27</ecNumber>
    </recommendedName>
</protein>
<dbReference type="SMART" id="SM00504">
    <property type="entry name" value="Ubox"/>
    <property type="match status" value="1"/>
</dbReference>
<evidence type="ECO:0000256" key="1">
    <source>
        <dbReference type="ARBA" id="ARBA00000900"/>
    </source>
</evidence>
<keyword evidence="7" id="KW-0963">Cytoplasm</keyword>
<name>A0AAD2JZA7_9AGAR</name>
<comment type="caution">
    <text evidence="13">The sequence shown here is derived from an EMBL/GenBank/DDBJ whole genome shotgun (WGS) entry which is preliminary data.</text>
</comment>
<dbReference type="InterPro" id="IPR013083">
    <property type="entry name" value="Znf_RING/FYVE/PHD"/>
</dbReference>
<proteinExistence type="inferred from homology"/>
<comment type="similarity">
    <text evidence="5">Belongs to the ubiquitin conjugation factor E4 family.</text>
</comment>
<dbReference type="FunFam" id="3.30.40.10:FF:000055">
    <property type="entry name" value="Ubiquitin conjugation factor e4 a"/>
    <property type="match status" value="1"/>
</dbReference>
<dbReference type="InterPro" id="IPR003613">
    <property type="entry name" value="Ubox_domain"/>
</dbReference>
<dbReference type="GO" id="GO:0005737">
    <property type="term" value="C:cytoplasm"/>
    <property type="evidence" value="ECO:0007669"/>
    <property type="project" value="UniProtKB-SubCell"/>
</dbReference>
<dbReference type="AlphaFoldDB" id="A0AAD2JZA7"/>